<dbReference type="InterPro" id="IPR001059">
    <property type="entry name" value="Transl_elong_P/YeiP_cen"/>
</dbReference>
<evidence type="ECO:0000256" key="4">
    <source>
        <dbReference type="ARBA" id="ARBA00022490"/>
    </source>
</evidence>
<dbReference type="NCBIfam" id="NF001810">
    <property type="entry name" value="PRK00529.1"/>
    <property type="match status" value="1"/>
</dbReference>
<dbReference type="Gene3D" id="2.40.50.140">
    <property type="entry name" value="Nucleic acid-binding proteins"/>
    <property type="match status" value="2"/>
</dbReference>
<sequence length="186" mass="20743">MYSTADFKKGLKIELDGAPYVIVDFLHVKPGKGGAFVRTKLKNLVNGKVLDQTFRSGEKVKRPDLVEREMQFLYREGDSFVMMDNESYEQLALTAEQLGEARLFLTENLNVKVLFFNRQPVAVELPTFVELEVVQTEPGVRGDTASGGSKPATLESGAVIQVPLFINVGDRLKVDTRTGAYIERVK</sequence>
<dbReference type="InterPro" id="IPR012340">
    <property type="entry name" value="NA-bd_OB-fold"/>
</dbReference>
<dbReference type="AlphaFoldDB" id="A0A7V4G9G1"/>
<comment type="similarity">
    <text evidence="3 7 9">Belongs to the elongation factor P family.</text>
</comment>
<name>A0A7V4G9G1_9BACT</name>
<dbReference type="InterPro" id="IPR015365">
    <property type="entry name" value="Elong-fact-P_C"/>
</dbReference>
<comment type="pathway">
    <text evidence="2 7">Protein biosynthesis; polypeptide chain elongation.</text>
</comment>
<dbReference type="FunFam" id="2.40.50.140:FF:000009">
    <property type="entry name" value="Elongation factor P"/>
    <property type="match status" value="1"/>
</dbReference>
<dbReference type="InterPro" id="IPR013852">
    <property type="entry name" value="Transl_elong_P/YeiP_CS"/>
</dbReference>
<dbReference type="GO" id="GO:0043043">
    <property type="term" value="P:peptide biosynthetic process"/>
    <property type="evidence" value="ECO:0007669"/>
    <property type="project" value="InterPro"/>
</dbReference>
<reference evidence="12" key="1">
    <citation type="journal article" date="2020" name="mSystems">
        <title>Genome- and Community-Level Interaction Insights into Carbon Utilization and Element Cycling Functions of Hydrothermarchaeota in Hydrothermal Sediment.</title>
        <authorList>
            <person name="Zhou Z."/>
            <person name="Liu Y."/>
            <person name="Xu W."/>
            <person name="Pan J."/>
            <person name="Luo Z.H."/>
            <person name="Li M."/>
        </authorList>
    </citation>
    <scope>NUCLEOTIDE SEQUENCE [LARGE SCALE GENOMIC DNA]</scope>
    <source>
        <strain evidence="12">SpSt-548</strain>
    </source>
</reference>
<dbReference type="InterPro" id="IPR008991">
    <property type="entry name" value="Translation_prot_SH3-like_sf"/>
</dbReference>
<dbReference type="InterPro" id="IPR020599">
    <property type="entry name" value="Transl_elong_fac_P/YeiP"/>
</dbReference>
<dbReference type="PANTHER" id="PTHR30053">
    <property type="entry name" value="ELONGATION FACTOR P"/>
    <property type="match status" value="1"/>
</dbReference>
<dbReference type="HAMAP" id="MF_00141">
    <property type="entry name" value="EF_P"/>
    <property type="match status" value="1"/>
</dbReference>
<dbReference type="Pfam" id="PF09285">
    <property type="entry name" value="Elong-fact-P_C"/>
    <property type="match status" value="1"/>
</dbReference>
<evidence type="ECO:0000256" key="6">
    <source>
        <dbReference type="ARBA" id="ARBA00022917"/>
    </source>
</evidence>
<keyword evidence="5 7" id="KW-0251">Elongation factor</keyword>
<organism evidence="12">
    <name type="scientific">Desulfobacca acetoxidans</name>
    <dbReference type="NCBI Taxonomy" id="60893"/>
    <lineage>
        <taxon>Bacteria</taxon>
        <taxon>Pseudomonadati</taxon>
        <taxon>Thermodesulfobacteriota</taxon>
        <taxon>Desulfobaccia</taxon>
        <taxon>Desulfobaccales</taxon>
        <taxon>Desulfobaccaceae</taxon>
        <taxon>Desulfobacca</taxon>
    </lineage>
</organism>
<dbReference type="PIRSF" id="PIRSF005901">
    <property type="entry name" value="EF-P"/>
    <property type="match status" value="1"/>
</dbReference>
<dbReference type="FunFam" id="2.30.30.30:FF:000003">
    <property type="entry name" value="Elongation factor P"/>
    <property type="match status" value="1"/>
</dbReference>
<comment type="caution">
    <text evidence="12">The sequence shown here is derived from an EMBL/GenBank/DDBJ whole genome shotgun (WGS) entry which is preliminary data.</text>
</comment>
<dbReference type="PROSITE" id="PS01275">
    <property type="entry name" value="EFP"/>
    <property type="match status" value="1"/>
</dbReference>
<dbReference type="PANTHER" id="PTHR30053:SF12">
    <property type="entry name" value="ELONGATION FACTOR P (EF-P) FAMILY PROTEIN"/>
    <property type="match status" value="1"/>
</dbReference>
<dbReference type="GO" id="GO:0005829">
    <property type="term" value="C:cytosol"/>
    <property type="evidence" value="ECO:0007669"/>
    <property type="project" value="UniProtKB-ARBA"/>
</dbReference>
<evidence type="ECO:0000313" key="12">
    <source>
        <dbReference type="EMBL" id="HGS05796.1"/>
    </source>
</evidence>
<dbReference type="UniPathway" id="UPA00345"/>
<evidence type="ECO:0000256" key="1">
    <source>
        <dbReference type="ARBA" id="ARBA00004496"/>
    </source>
</evidence>
<evidence type="ECO:0000256" key="7">
    <source>
        <dbReference type="HAMAP-Rule" id="MF_00141"/>
    </source>
</evidence>
<dbReference type="GO" id="GO:0003746">
    <property type="term" value="F:translation elongation factor activity"/>
    <property type="evidence" value="ECO:0007669"/>
    <property type="project" value="UniProtKB-UniRule"/>
</dbReference>
<keyword evidence="4 7" id="KW-0963">Cytoplasm</keyword>
<protein>
    <recommendedName>
        <fullName evidence="7 8">Elongation factor P</fullName>
        <shortName evidence="7">EF-P</shortName>
    </recommendedName>
</protein>
<evidence type="ECO:0000256" key="9">
    <source>
        <dbReference type="RuleBase" id="RU004389"/>
    </source>
</evidence>
<dbReference type="SUPFAM" id="SSF50104">
    <property type="entry name" value="Translation proteins SH3-like domain"/>
    <property type="match status" value="1"/>
</dbReference>
<comment type="subcellular location">
    <subcellularLocation>
        <location evidence="1 7">Cytoplasm</location>
    </subcellularLocation>
</comment>
<gene>
    <name evidence="7 12" type="primary">efp</name>
    <name evidence="12" type="ORF">ENT08_08705</name>
</gene>
<dbReference type="Pfam" id="PF08207">
    <property type="entry name" value="EFP_N"/>
    <property type="match status" value="1"/>
</dbReference>
<dbReference type="SMART" id="SM01185">
    <property type="entry name" value="EFP"/>
    <property type="match status" value="1"/>
</dbReference>
<dbReference type="CDD" id="cd04470">
    <property type="entry name" value="S1_EF-P_repeat_1"/>
    <property type="match status" value="1"/>
</dbReference>
<feature type="domain" description="Translation elongation factor P/YeiP central" evidence="11">
    <location>
        <begin position="67"/>
        <end position="121"/>
    </location>
</feature>
<dbReference type="Gene3D" id="2.30.30.30">
    <property type="match status" value="1"/>
</dbReference>
<dbReference type="InterPro" id="IPR014722">
    <property type="entry name" value="Rib_uL2_dom2"/>
</dbReference>
<dbReference type="CDD" id="cd05794">
    <property type="entry name" value="S1_EF-P_repeat_2"/>
    <property type="match status" value="1"/>
</dbReference>
<dbReference type="Pfam" id="PF01132">
    <property type="entry name" value="EFP"/>
    <property type="match status" value="1"/>
</dbReference>
<evidence type="ECO:0000259" key="11">
    <source>
        <dbReference type="SMART" id="SM01185"/>
    </source>
</evidence>
<evidence type="ECO:0000256" key="8">
    <source>
        <dbReference type="NCBIfam" id="TIGR00038"/>
    </source>
</evidence>
<dbReference type="FunFam" id="2.40.50.140:FF:000004">
    <property type="entry name" value="Elongation factor P"/>
    <property type="match status" value="1"/>
</dbReference>
<evidence type="ECO:0000256" key="3">
    <source>
        <dbReference type="ARBA" id="ARBA00009479"/>
    </source>
</evidence>
<proteinExistence type="inferred from homology"/>
<feature type="domain" description="Elongation factor P C-terminal" evidence="10">
    <location>
        <begin position="129"/>
        <end position="184"/>
    </location>
</feature>
<dbReference type="InterPro" id="IPR011768">
    <property type="entry name" value="Transl_elongation_fac_P"/>
</dbReference>
<evidence type="ECO:0000256" key="5">
    <source>
        <dbReference type="ARBA" id="ARBA00022768"/>
    </source>
</evidence>
<dbReference type="InterPro" id="IPR013185">
    <property type="entry name" value="Transl_elong_KOW-like"/>
</dbReference>
<dbReference type="NCBIfam" id="TIGR00038">
    <property type="entry name" value="efp"/>
    <property type="match status" value="1"/>
</dbReference>
<evidence type="ECO:0000259" key="10">
    <source>
        <dbReference type="SMART" id="SM00841"/>
    </source>
</evidence>
<dbReference type="SUPFAM" id="SSF50249">
    <property type="entry name" value="Nucleic acid-binding proteins"/>
    <property type="match status" value="2"/>
</dbReference>
<dbReference type="SMART" id="SM00841">
    <property type="entry name" value="Elong-fact-P_C"/>
    <property type="match status" value="1"/>
</dbReference>
<accession>A0A7V4G9G1</accession>
<dbReference type="EMBL" id="DSXI01000518">
    <property type="protein sequence ID" value="HGS05796.1"/>
    <property type="molecule type" value="Genomic_DNA"/>
</dbReference>
<comment type="function">
    <text evidence="7">Involved in peptide bond synthesis. Stimulates efficient translation and peptide-bond synthesis on native or reconstituted 70S ribosomes in vitro. Probably functions indirectly by altering the affinity of the ribosome for aminoacyl-tRNA, thus increasing their reactivity as acceptors for peptidyl transferase.</text>
</comment>
<keyword evidence="6 7" id="KW-0648">Protein biosynthesis</keyword>
<evidence type="ECO:0000256" key="2">
    <source>
        <dbReference type="ARBA" id="ARBA00004815"/>
    </source>
</evidence>